<reference evidence="1 2" key="1">
    <citation type="submission" date="2018-06" db="EMBL/GenBank/DDBJ databases">
        <authorList>
            <consortium name="Pathogen Informatics"/>
            <person name="Doyle S."/>
        </authorList>
    </citation>
    <scope>NUCLEOTIDE SEQUENCE [LARGE SCALE GENOMIC DNA]</scope>
    <source>
        <strain evidence="1 2">NCTC13443</strain>
    </source>
</reference>
<sequence>MVTNQGERLLRIREASSTAAVGAVSRLYCNCTGLMKGHITNIHRQGRFIQRGFALELTRLAAFDKDLTNQLLQMTGILFR</sequence>
<dbReference type="EMBL" id="UGKT01000001">
    <property type="protein sequence ID" value="STT04335.1"/>
    <property type="molecule type" value="Genomic_DNA"/>
</dbReference>
<organism evidence="1 2">
    <name type="scientific">Klebsiella pneumoniae</name>
    <dbReference type="NCBI Taxonomy" id="573"/>
    <lineage>
        <taxon>Bacteria</taxon>
        <taxon>Pseudomonadati</taxon>
        <taxon>Pseudomonadota</taxon>
        <taxon>Gammaproteobacteria</taxon>
        <taxon>Enterobacterales</taxon>
        <taxon>Enterobacteriaceae</taxon>
        <taxon>Klebsiella/Raoultella group</taxon>
        <taxon>Klebsiella</taxon>
        <taxon>Klebsiella pneumoniae complex</taxon>
    </lineage>
</organism>
<evidence type="ECO:0000313" key="2">
    <source>
        <dbReference type="Proteomes" id="UP000255518"/>
    </source>
</evidence>
<name>A0A377V264_KLEPN</name>
<evidence type="ECO:0000313" key="1">
    <source>
        <dbReference type="EMBL" id="STT04335.1"/>
    </source>
</evidence>
<protein>
    <submittedName>
        <fullName evidence="1">Uncharacterized protein</fullName>
    </submittedName>
</protein>
<dbReference type="Proteomes" id="UP000255518">
    <property type="component" value="Unassembled WGS sequence"/>
</dbReference>
<gene>
    <name evidence="1" type="ORF">NCTC13443_04489</name>
</gene>
<proteinExistence type="predicted"/>
<accession>A0A377V264</accession>
<dbReference type="AlphaFoldDB" id="A0A377V264"/>